<dbReference type="HOGENOM" id="CLU_031730_3_1_1"/>
<evidence type="ECO:0000256" key="7">
    <source>
        <dbReference type="SAM" id="SignalP"/>
    </source>
</evidence>
<protein>
    <recommendedName>
        <fullName evidence="5">AA9 family lytic polysaccharide monooxygenase</fullName>
        <ecNumber evidence="5">1.14.99.56</ecNumber>
    </recommendedName>
    <alternativeName>
        <fullName evidence="5">Endo-beta-1,4-glucanase</fullName>
    </alternativeName>
    <alternativeName>
        <fullName evidence="5">Glycosyl hydrolase 61 family protein</fullName>
    </alternativeName>
</protein>
<dbReference type="GO" id="GO:0008810">
    <property type="term" value="F:cellulase activity"/>
    <property type="evidence" value="ECO:0007669"/>
    <property type="project" value="UniProtKB-UniRule"/>
</dbReference>
<feature type="compositionally biased region" description="Low complexity" evidence="6">
    <location>
        <begin position="342"/>
        <end position="352"/>
    </location>
</feature>
<feature type="compositionally biased region" description="Acidic residues" evidence="6">
    <location>
        <begin position="389"/>
        <end position="407"/>
    </location>
</feature>
<comment type="domain">
    <text evidence="5">Has a modular structure: an endo-beta-1,4-glucanase catalytic module at the N-terminus, a linker rich in serines and threonines, and a C-terminal carbohydrate-binding module (CBM).</text>
</comment>
<dbReference type="eggNOG" id="ENOG502SM9C">
    <property type="taxonomic scope" value="Eukaryota"/>
</dbReference>
<dbReference type="PANTHER" id="PTHR33353">
    <property type="entry name" value="PUTATIVE (AFU_ORTHOLOGUE AFUA_1G12560)-RELATED"/>
    <property type="match status" value="1"/>
</dbReference>
<feature type="chain" id="PRO_5002784733" description="AA9 family lytic polysaccharide monooxygenase" evidence="7">
    <location>
        <begin position="20"/>
        <end position="480"/>
    </location>
</feature>
<feature type="compositionally biased region" description="Gly residues" evidence="6">
    <location>
        <begin position="363"/>
        <end position="373"/>
    </location>
</feature>
<dbReference type="InParanoid" id="B2WFW7"/>
<comment type="cofactor">
    <cofactor evidence="1">
        <name>Cu(2+)</name>
        <dbReference type="ChEBI" id="CHEBI:29036"/>
    </cofactor>
</comment>
<dbReference type="EC" id="1.14.99.56" evidence="5"/>
<evidence type="ECO:0000256" key="3">
    <source>
        <dbReference type="ARBA" id="ARBA00022525"/>
    </source>
</evidence>
<reference evidence="10" key="1">
    <citation type="journal article" date="2013" name="G3 (Bethesda)">
        <title>Comparative genomics of a plant-pathogenic fungus, Pyrenophora tritici-repentis, reveals transduplication and the impact of repeat elements on pathogenicity and population divergence.</title>
        <authorList>
            <person name="Manning V.A."/>
            <person name="Pandelova I."/>
            <person name="Dhillon B."/>
            <person name="Wilhelm L.J."/>
            <person name="Goodwin S.B."/>
            <person name="Berlin A.M."/>
            <person name="Figueroa M."/>
            <person name="Freitag M."/>
            <person name="Hane J.K."/>
            <person name="Henrissat B."/>
            <person name="Holman W.H."/>
            <person name="Kodira C.D."/>
            <person name="Martin J."/>
            <person name="Oliver R.P."/>
            <person name="Robbertse B."/>
            <person name="Schackwitz W."/>
            <person name="Schwartz D.C."/>
            <person name="Spatafora J.W."/>
            <person name="Turgeon B.G."/>
            <person name="Yandava C."/>
            <person name="Young S."/>
            <person name="Zhou S."/>
            <person name="Zeng Q."/>
            <person name="Grigoriev I.V."/>
            <person name="Ma L.-J."/>
            <person name="Ciuffetti L.M."/>
        </authorList>
    </citation>
    <scope>NUCLEOTIDE SEQUENCE [LARGE SCALE GENOMIC DNA]</scope>
    <source>
        <strain evidence="10">Pt-1C-BFP</strain>
    </source>
</reference>
<dbReference type="Pfam" id="PF03443">
    <property type="entry name" value="AA9"/>
    <property type="match status" value="1"/>
</dbReference>
<dbReference type="CDD" id="cd21175">
    <property type="entry name" value="LPMO_AA9"/>
    <property type="match status" value="1"/>
</dbReference>
<keyword evidence="5" id="KW-0119">Carbohydrate metabolism</keyword>
<dbReference type="InterPro" id="IPR005103">
    <property type="entry name" value="AA9_LPMO"/>
</dbReference>
<evidence type="ECO:0000256" key="5">
    <source>
        <dbReference type="RuleBase" id="RU368122"/>
    </source>
</evidence>
<dbReference type="OrthoDB" id="5985073at2759"/>
<evidence type="ECO:0000313" key="10">
    <source>
        <dbReference type="Proteomes" id="UP000001471"/>
    </source>
</evidence>
<keyword evidence="4 5" id="KW-1015">Disulfide bond</keyword>
<dbReference type="Gene3D" id="2.70.50.70">
    <property type="match status" value="1"/>
</dbReference>
<proteinExistence type="predicted"/>
<keyword evidence="3 5" id="KW-0964">Secreted</keyword>
<evidence type="ECO:0000259" key="8">
    <source>
        <dbReference type="Pfam" id="PF03443"/>
    </source>
</evidence>
<name>B2WFW7_PYRTR</name>
<dbReference type="EMBL" id="DS231624">
    <property type="protein sequence ID" value="EDU41874.1"/>
    <property type="molecule type" value="Genomic_DNA"/>
</dbReference>
<feature type="signal peptide" evidence="7">
    <location>
        <begin position="1"/>
        <end position="19"/>
    </location>
</feature>
<organism evidence="9 10">
    <name type="scientific">Pyrenophora tritici-repentis (strain Pt-1C-BFP)</name>
    <name type="common">Wheat tan spot fungus</name>
    <name type="synonym">Drechslera tritici-repentis</name>
    <dbReference type="NCBI Taxonomy" id="426418"/>
    <lineage>
        <taxon>Eukaryota</taxon>
        <taxon>Fungi</taxon>
        <taxon>Dikarya</taxon>
        <taxon>Ascomycota</taxon>
        <taxon>Pezizomycotina</taxon>
        <taxon>Dothideomycetes</taxon>
        <taxon>Pleosporomycetidae</taxon>
        <taxon>Pleosporales</taxon>
        <taxon>Pleosporineae</taxon>
        <taxon>Pleosporaceae</taxon>
        <taxon>Pyrenophora</taxon>
    </lineage>
</organism>
<sequence length="480" mass="50084">MKTQSVLLAALASAPAALAHTVFTDFFVDGMPQGDGVAMHVGGTKGVSRVQSVPDGALLTFEIRSWPNNPSKERLDRGHKGPCAVYLKKVNNAATDTAAGDGWFKIFDHGYNSATDRWCTDEIIDNNGLLSVNLPKGLKGGDYLARPEILALHAAKDGDPQEYTGCAQIFLQSSGNLVPESTVSIPGIMKYNTPPTDFDIYNTPASKYQIPGPPVAKLRSSLGQNKATAAALVQTAGLKPAGCIMENANWCGKEVPDYSTEKACWASAQNCWDQSDVCFNTSPATGNAGCKIWQDKCTDINNKCTAGQWTGPPNKGKVLTPVKKTVDVGLILGGGSYGGGYAAEPETSATPAPATPAPAPAAGGNGDGYGGNKGVAAPAAPRPSGYASEPEDDTDANDDDDSEDVDSYDAAPMPTPVKAPASDVTPVSAPADAPQCPEGMHCVYEVEVVTTTVYVTEAGAAPTPASYEGSGYKRRAVRRF</sequence>
<evidence type="ECO:0000313" key="9">
    <source>
        <dbReference type="EMBL" id="EDU41874.1"/>
    </source>
</evidence>
<keyword evidence="5" id="KW-0136">Cellulose degradation</keyword>
<feature type="domain" description="Auxiliary Activity family 9 catalytic" evidence="8">
    <location>
        <begin position="47"/>
        <end position="208"/>
    </location>
</feature>
<comment type="catalytic activity">
    <reaction evidence="5">
        <text>[(1-&gt;4)-beta-D-glucosyl]n+m + reduced acceptor + O2 = 4-dehydro-beta-D-glucosyl-[(1-&gt;4)-beta-D-glucosyl]n-1 + [(1-&gt;4)-beta-D-glucosyl]m + acceptor + H2O.</text>
        <dbReference type="EC" id="1.14.99.56"/>
    </reaction>
</comment>
<gene>
    <name evidence="9" type="ORF">PTRG_08823</name>
</gene>
<dbReference type="Proteomes" id="UP000001471">
    <property type="component" value="Unassembled WGS sequence"/>
</dbReference>
<comment type="subcellular location">
    <subcellularLocation>
        <location evidence="2 5">Secreted</location>
    </subcellularLocation>
</comment>
<keyword evidence="7" id="KW-0732">Signal</keyword>
<dbReference type="GO" id="GO:0030245">
    <property type="term" value="P:cellulose catabolic process"/>
    <property type="evidence" value="ECO:0007669"/>
    <property type="project" value="UniProtKB-UniRule"/>
</dbReference>
<dbReference type="OMA" id="ANWCGKP"/>
<evidence type="ECO:0000256" key="1">
    <source>
        <dbReference type="ARBA" id="ARBA00001973"/>
    </source>
</evidence>
<comment type="function">
    <text evidence="5">Lytic polysaccharide monooxygenase (LMPO) that depolymerizes crystalline and amorphous polysaccharides via the oxidation of scissile alpha- or beta-(1-4)-glycosidic bonds, yielding C1 and/or C4 oxidation products. Catalysis by LPMOs requires the reduction of the active-site copper from Cu(II) to Cu(I) by a reducing agent and H(2)O(2) or O(2) as a cosubstrate.</text>
</comment>
<accession>B2WFW7</accession>
<feature type="region of interest" description="Disordered" evidence="6">
    <location>
        <begin position="342"/>
        <end position="432"/>
    </location>
</feature>
<dbReference type="GO" id="GO:0030248">
    <property type="term" value="F:cellulose binding"/>
    <property type="evidence" value="ECO:0007669"/>
    <property type="project" value="UniProtKB-UniRule"/>
</dbReference>
<evidence type="ECO:0000256" key="6">
    <source>
        <dbReference type="SAM" id="MobiDB-lite"/>
    </source>
</evidence>
<dbReference type="PANTHER" id="PTHR33353:SF32">
    <property type="entry name" value="ENDO-BETA-1,4-GLUCANASE D"/>
    <property type="match status" value="1"/>
</dbReference>
<evidence type="ECO:0000256" key="2">
    <source>
        <dbReference type="ARBA" id="ARBA00004613"/>
    </source>
</evidence>
<evidence type="ECO:0000256" key="4">
    <source>
        <dbReference type="ARBA" id="ARBA00023157"/>
    </source>
</evidence>
<dbReference type="STRING" id="426418.B2WFW7"/>
<dbReference type="InterPro" id="IPR049892">
    <property type="entry name" value="AA9"/>
</dbReference>
<keyword evidence="5" id="KW-0624">Polysaccharide degradation</keyword>
<dbReference type="AlphaFoldDB" id="B2WFW7"/>
<dbReference type="GO" id="GO:0005576">
    <property type="term" value="C:extracellular region"/>
    <property type="evidence" value="ECO:0007669"/>
    <property type="project" value="UniProtKB-SubCell"/>
</dbReference>